<evidence type="ECO:0000313" key="2">
    <source>
        <dbReference type="EMBL" id="SMF66798.1"/>
    </source>
</evidence>
<gene>
    <name evidence="2" type="ORF">SAMN02982989_3511</name>
</gene>
<evidence type="ECO:0000256" key="1">
    <source>
        <dbReference type="SAM" id="Phobius"/>
    </source>
</evidence>
<sequence length="72" mass="7841">MITMNTGKKAYRLELGGTAGKSLGPRTLHLVHANDQENGDDFEGRRNWTFMLVLFALAVAGLSSSAAVWSLF</sequence>
<feature type="transmembrane region" description="Helical" evidence="1">
    <location>
        <begin position="48"/>
        <end position="71"/>
    </location>
</feature>
<evidence type="ECO:0000313" key="3">
    <source>
        <dbReference type="Proteomes" id="UP000192903"/>
    </source>
</evidence>
<reference evidence="3" key="1">
    <citation type="submission" date="2017-04" db="EMBL/GenBank/DDBJ databases">
        <authorList>
            <person name="Varghese N."/>
            <person name="Submissions S."/>
        </authorList>
    </citation>
    <scope>NUCLEOTIDE SEQUENCE [LARGE SCALE GENOMIC DNA]</scope>
    <source>
        <strain evidence="3">B4P</strain>
    </source>
</reference>
<keyword evidence="1" id="KW-1133">Transmembrane helix</keyword>
<accession>A0A1X7GAV5</accession>
<keyword evidence="1" id="KW-0472">Membrane</keyword>
<dbReference type="OrthoDB" id="8403703at2"/>
<keyword evidence="3" id="KW-1185">Reference proteome</keyword>
<proteinExistence type="predicted"/>
<organism evidence="2 3">
    <name type="scientific">Xaviernesmea oryzae</name>
    <dbReference type="NCBI Taxonomy" id="464029"/>
    <lineage>
        <taxon>Bacteria</taxon>
        <taxon>Pseudomonadati</taxon>
        <taxon>Pseudomonadota</taxon>
        <taxon>Alphaproteobacteria</taxon>
        <taxon>Hyphomicrobiales</taxon>
        <taxon>Rhizobiaceae</taxon>
        <taxon>Rhizobium/Agrobacterium group</taxon>
        <taxon>Xaviernesmea</taxon>
    </lineage>
</organism>
<dbReference type="Proteomes" id="UP000192903">
    <property type="component" value="Unassembled WGS sequence"/>
</dbReference>
<keyword evidence="1" id="KW-0812">Transmembrane</keyword>
<dbReference type="AlphaFoldDB" id="A0A1X7GAV5"/>
<dbReference type="EMBL" id="FXAF01000011">
    <property type="protein sequence ID" value="SMF66798.1"/>
    <property type="molecule type" value="Genomic_DNA"/>
</dbReference>
<protein>
    <submittedName>
        <fullName evidence="2">Uncharacterized protein</fullName>
    </submittedName>
</protein>
<name>A0A1X7GAV5_9HYPH</name>
<dbReference type="RefSeq" id="WP_085424198.1">
    <property type="nucleotide sequence ID" value="NZ_FXAF01000011.1"/>
</dbReference>